<dbReference type="Proteomes" id="UP000373149">
    <property type="component" value="Unassembled WGS sequence"/>
</dbReference>
<evidence type="ECO:0000313" key="2">
    <source>
        <dbReference type="EMBL" id="MPY50566.1"/>
    </source>
</evidence>
<dbReference type="RefSeq" id="WP_152864194.1">
    <property type="nucleotide sequence ID" value="NZ_VMNX01000066.1"/>
</dbReference>
<name>A0A5N8WUT4_9ACTN</name>
<evidence type="ECO:0000313" key="3">
    <source>
        <dbReference type="Proteomes" id="UP000373149"/>
    </source>
</evidence>
<accession>A0A5N8WUT4</accession>
<feature type="transmembrane region" description="Helical" evidence="1">
    <location>
        <begin position="21"/>
        <end position="45"/>
    </location>
</feature>
<keyword evidence="1" id="KW-0472">Membrane</keyword>
<dbReference type="AlphaFoldDB" id="A0A5N8WUT4"/>
<dbReference type="EMBL" id="VMNX01000066">
    <property type="protein sequence ID" value="MPY50566.1"/>
    <property type="molecule type" value="Genomic_DNA"/>
</dbReference>
<keyword evidence="3" id="KW-1185">Reference proteome</keyword>
<gene>
    <name evidence="2" type="ORF">FPZ41_19085</name>
</gene>
<protein>
    <submittedName>
        <fullName evidence="2">Uncharacterized protein</fullName>
    </submittedName>
</protein>
<organism evidence="2 3">
    <name type="scientific">Streptomyces acidicola</name>
    <dbReference type="NCBI Taxonomy" id="2596892"/>
    <lineage>
        <taxon>Bacteria</taxon>
        <taxon>Bacillati</taxon>
        <taxon>Actinomycetota</taxon>
        <taxon>Actinomycetes</taxon>
        <taxon>Kitasatosporales</taxon>
        <taxon>Streptomycetaceae</taxon>
        <taxon>Streptomyces</taxon>
    </lineage>
</organism>
<comment type="caution">
    <text evidence="2">The sequence shown here is derived from an EMBL/GenBank/DDBJ whole genome shotgun (WGS) entry which is preliminary data.</text>
</comment>
<feature type="transmembrane region" description="Helical" evidence="1">
    <location>
        <begin position="57"/>
        <end position="78"/>
    </location>
</feature>
<evidence type="ECO:0000256" key="1">
    <source>
        <dbReference type="SAM" id="Phobius"/>
    </source>
</evidence>
<keyword evidence="1" id="KW-1133">Transmembrane helix</keyword>
<reference evidence="2 3" key="1">
    <citation type="submission" date="2019-09" db="EMBL/GenBank/DDBJ databases">
        <authorList>
            <person name="Duangmal K."/>
            <person name="Teo W.F.A."/>
            <person name="Lipun K."/>
        </authorList>
    </citation>
    <scope>NUCLEOTIDE SEQUENCE [LARGE SCALE GENOMIC DNA]</scope>
    <source>
        <strain evidence="2 3">K1PN6</strain>
    </source>
</reference>
<proteinExistence type="predicted"/>
<sequence>MTADQREEPGVEPALGAPPEPWWAGLGGLVGGVLLIVSGLCLLLWGFLGRSGSSVPLIYQAAKIVAVGLVVIGTTLVARRRASSRRPEAETEPASPS</sequence>
<keyword evidence="1" id="KW-0812">Transmembrane</keyword>